<dbReference type="SUPFAM" id="SSF52540">
    <property type="entry name" value="P-loop containing nucleoside triphosphate hydrolases"/>
    <property type="match status" value="1"/>
</dbReference>
<feature type="domain" description="Reverse transcriptase zinc-binding" evidence="3">
    <location>
        <begin position="300"/>
        <end position="398"/>
    </location>
</feature>
<evidence type="ECO:0000259" key="3">
    <source>
        <dbReference type="Pfam" id="PF13966"/>
    </source>
</evidence>
<dbReference type="PANTHER" id="PTHR10492:SF101">
    <property type="entry name" value="ATP-DEPENDENT DNA HELICASE"/>
    <property type="match status" value="1"/>
</dbReference>
<evidence type="ECO:0000259" key="2">
    <source>
        <dbReference type="Pfam" id="PF05970"/>
    </source>
</evidence>
<dbReference type="InterPro" id="IPR026960">
    <property type="entry name" value="RVT-Znf"/>
</dbReference>
<dbReference type="EMBL" id="CACSLK010027842">
    <property type="protein sequence ID" value="CAA0833761.1"/>
    <property type="molecule type" value="Genomic_DNA"/>
</dbReference>
<proteinExistence type="inferred from homology"/>
<dbReference type="Proteomes" id="UP001153555">
    <property type="component" value="Unassembled WGS sequence"/>
</dbReference>
<dbReference type="GO" id="GO:0000723">
    <property type="term" value="P:telomere maintenance"/>
    <property type="evidence" value="ECO:0007669"/>
    <property type="project" value="InterPro"/>
</dbReference>
<dbReference type="GO" id="GO:0006281">
    <property type="term" value="P:DNA repair"/>
    <property type="evidence" value="ECO:0007669"/>
    <property type="project" value="UniProtKB-KW"/>
</dbReference>
<keyword evidence="1" id="KW-0378">Hydrolase</keyword>
<dbReference type="InterPro" id="IPR010285">
    <property type="entry name" value="DNA_helicase_pif1-like_DEAD"/>
</dbReference>
<comment type="cofactor">
    <cofactor evidence="1">
        <name>Mg(2+)</name>
        <dbReference type="ChEBI" id="CHEBI:18420"/>
    </cofactor>
</comment>
<name>A0A9N7NG92_STRHE</name>
<dbReference type="InterPro" id="IPR027417">
    <property type="entry name" value="P-loop_NTPase"/>
</dbReference>
<dbReference type="GO" id="GO:0005524">
    <property type="term" value="F:ATP binding"/>
    <property type="evidence" value="ECO:0007669"/>
    <property type="project" value="UniProtKB-KW"/>
</dbReference>
<keyword evidence="1" id="KW-0067">ATP-binding</keyword>
<keyword evidence="5" id="KW-1185">Reference proteome</keyword>
<dbReference type="Pfam" id="PF05970">
    <property type="entry name" value="PIF1"/>
    <property type="match status" value="1"/>
</dbReference>
<keyword evidence="1" id="KW-0547">Nucleotide-binding</keyword>
<evidence type="ECO:0000256" key="1">
    <source>
        <dbReference type="RuleBase" id="RU363044"/>
    </source>
</evidence>
<feature type="domain" description="DNA helicase Pif1-like DEAD-box helicase" evidence="2">
    <location>
        <begin position="526"/>
        <end position="661"/>
    </location>
</feature>
<comment type="caution">
    <text evidence="4">The sequence shown here is derived from an EMBL/GenBank/DDBJ whole genome shotgun (WGS) entry which is preliminary data.</text>
</comment>
<feature type="non-terminal residue" evidence="4">
    <location>
        <position position="661"/>
    </location>
</feature>
<sequence length="661" mass="76029">NLFNQIRFLFNRNRVNNIMSSLRDIIKLMHDDRKYSNNTPCMQHHCPTHPNYWPRKNEPHRFVNKSTVSYIDVPVYIIWVRRTHALPVFTMSCFRLSVSVCKAISSISAQYWWSRGENQEKGIHWKAWKLLTLPKVDGGIGFKDISSFNKALICKQLWRIVSQPDLLVSKVLKDRYFPSCSIFDAKKSQNGSWLWHTWVDCIPILAQGLRTEIHNGAATKISDINWIHSLPLAKPALFEIAQGHITWVKELMQDNGLAWNSWLVKNLFNEKDSKAILSIKTLNPSKMDRIFWCLDKKGEFSVSSTYAYLINQKRLQLDITVNSCNTNLLAKTRIRTWNLSVKGTIKHFLWKCISDSLPVSCNLALRKMDVDVICQPCGEAPETIEHIFFHCPRAQMLWNISPVSWDGICNVGCKFKTWWSHLYTIKPSLVAEDRIQLTTYLLWWLWKSRNLWMFEKIKIPIHLVAAKAHQAWLEIKSVRRYLRDYSSMSYPVRDHSNSTSNRLILDELNYDRKALSVEHEALLSRMTDEQKNVYSKIMDVVDSANGGVFFVYGYGGTGNTYLWKKLSVGLRPKGKIVLCVASSGIASLLLPGGRTALSISSCDIDQASPLAELIIRRSLIIWDKAPMVHKHCFEAIETSLQAIMRAVDPSNSNKPFGGKHV</sequence>
<feature type="non-terminal residue" evidence="4">
    <location>
        <position position="1"/>
    </location>
</feature>
<evidence type="ECO:0000313" key="4">
    <source>
        <dbReference type="EMBL" id="CAA0833761.1"/>
    </source>
</evidence>
<dbReference type="GO" id="GO:0016787">
    <property type="term" value="F:hydrolase activity"/>
    <property type="evidence" value="ECO:0007669"/>
    <property type="project" value="UniProtKB-KW"/>
</dbReference>
<reference evidence="4" key="1">
    <citation type="submission" date="2019-12" db="EMBL/GenBank/DDBJ databases">
        <authorList>
            <person name="Scholes J."/>
        </authorList>
    </citation>
    <scope>NUCLEOTIDE SEQUENCE</scope>
</reference>
<dbReference type="Pfam" id="PF13966">
    <property type="entry name" value="zf-RVT"/>
    <property type="match status" value="1"/>
</dbReference>
<keyword evidence="1" id="KW-0233">DNA recombination</keyword>
<keyword evidence="1" id="KW-0234">DNA repair</keyword>
<dbReference type="Gene3D" id="3.40.50.300">
    <property type="entry name" value="P-loop containing nucleotide triphosphate hydrolases"/>
    <property type="match status" value="1"/>
</dbReference>
<comment type="similarity">
    <text evidence="1">Belongs to the helicase family.</text>
</comment>
<dbReference type="EC" id="5.6.2.3" evidence="1"/>
<dbReference type="AlphaFoldDB" id="A0A9N7NG92"/>
<protein>
    <recommendedName>
        <fullName evidence="1">ATP-dependent DNA helicase</fullName>
        <ecNumber evidence="1">5.6.2.3</ecNumber>
    </recommendedName>
</protein>
<dbReference type="GO" id="GO:0006310">
    <property type="term" value="P:DNA recombination"/>
    <property type="evidence" value="ECO:0007669"/>
    <property type="project" value="UniProtKB-KW"/>
</dbReference>
<dbReference type="GO" id="GO:0043139">
    <property type="term" value="F:5'-3' DNA helicase activity"/>
    <property type="evidence" value="ECO:0007669"/>
    <property type="project" value="UniProtKB-EC"/>
</dbReference>
<keyword evidence="1" id="KW-0227">DNA damage</keyword>
<dbReference type="OrthoDB" id="1750965at2759"/>
<evidence type="ECO:0000313" key="5">
    <source>
        <dbReference type="Proteomes" id="UP001153555"/>
    </source>
</evidence>
<comment type="catalytic activity">
    <reaction evidence="1">
        <text>ATP + H2O = ADP + phosphate + H(+)</text>
        <dbReference type="Rhea" id="RHEA:13065"/>
        <dbReference type="ChEBI" id="CHEBI:15377"/>
        <dbReference type="ChEBI" id="CHEBI:15378"/>
        <dbReference type="ChEBI" id="CHEBI:30616"/>
        <dbReference type="ChEBI" id="CHEBI:43474"/>
        <dbReference type="ChEBI" id="CHEBI:456216"/>
        <dbReference type="EC" id="5.6.2.3"/>
    </reaction>
</comment>
<keyword evidence="1" id="KW-0347">Helicase</keyword>
<gene>
    <name evidence="4" type="ORF">SHERM_29017</name>
</gene>
<organism evidence="4 5">
    <name type="scientific">Striga hermonthica</name>
    <name type="common">Purple witchweed</name>
    <name type="synonym">Buchnera hermonthica</name>
    <dbReference type="NCBI Taxonomy" id="68872"/>
    <lineage>
        <taxon>Eukaryota</taxon>
        <taxon>Viridiplantae</taxon>
        <taxon>Streptophyta</taxon>
        <taxon>Embryophyta</taxon>
        <taxon>Tracheophyta</taxon>
        <taxon>Spermatophyta</taxon>
        <taxon>Magnoliopsida</taxon>
        <taxon>eudicotyledons</taxon>
        <taxon>Gunneridae</taxon>
        <taxon>Pentapetalae</taxon>
        <taxon>asterids</taxon>
        <taxon>lamiids</taxon>
        <taxon>Lamiales</taxon>
        <taxon>Orobanchaceae</taxon>
        <taxon>Buchnereae</taxon>
        <taxon>Striga</taxon>
    </lineage>
</organism>
<accession>A0A9N7NG92</accession>
<dbReference type="PANTHER" id="PTHR10492">
    <property type="match status" value="1"/>
</dbReference>